<dbReference type="GO" id="GO:0031591">
    <property type="term" value="P:wybutosine biosynthetic process"/>
    <property type="evidence" value="ECO:0007669"/>
    <property type="project" value="TreeGrafter"/>
</dbReference>
<evidence type="ECO:0000256" key="10">
    <source>
        <dbReference type="ARBA" id="ARBA00023014"/>
    </source>
</evidence>
<keyword evidence="7" id="KW-0819">tRNA processing</keyword>
<dbReference type="SUPFAM" id="SSF52218">
    <property type="entry name" value="Flavoproteins"/>
    <property type="match status" value="1"/>
</dbReference>
<evidence type="ECO:0000256" key="5">
    <source>
        <dbReference type="ARBA" id="ARBA00022485"/>
    </source>
</evidence>
<dbReference type="Pfam" id="PF08608">
    <property type="entry name" value="Wyosine_form"/>
    <property type="match status" value="1"/>
</dbReference>
<evidence type="ECO:0000259" key="14">
    <source>
        <dbReference type="PROSITE" id="PS50902"/>
    </source>
</evidence>
<dbReference type="PROSITE" id="PS50902">
    <property type="entry name" value="FLAVODOXIN_LIKE"/>
    <property type="match status" value="1"/>
</dbReference>
<evidence type="ECO:0000256" key="6">
    <source>
        <dbReference type="ARBA" id="ARBA00022691"/>
    </source>
</evidence>
<dbReference type="RefSeq" id="XP_011132979.1">
    <property type="nucleotide sequence ID" value="XM_011134677.1"/>
</dbReference>
<proteinExistence type="inferred from homology"/>
<gene>
    <name evidence="15" type="ORF">GNI_157490</name>
</gene>
<dbReference type="PANTHER" id="PTHR13930">
    <property type="entry name" value="S-ADENOSYL-L-METHIONINE-DEPENDENT TRNA 4-DEMETHYLWYOSINE SYNTHASE"/>
    <property type="match status" value="1"/>
</dbReference>
<comment type="catalytic activity">
    <reaction evidence="12">
        <text>N(1)-methylguanosine(37) in tRNA(Phe) + pyruvate + S-adenosyl-L-methionine = 4-demethylwyosine(37) in tRNA(Phe) + 5'-deoxyadenosine + L-methionine + CO2 + H2O</text>
        <dbReference type="Rhea" id="RHEA:36347"/>
        <dbReference type="Rhea" id="RHEA-COMP:10164"/>
        <dbReference type="Rhea" id="RHEA-COMP:10165"/>
        <dbReference type="ChEBI" id="CHEBI:15361"/>
        <dbReference type="ChEBI" id="CHEBI:15377"/>
        <dbReference type="ChEBI" id="CHEBI:16526"/>
        <dbReference type="ChEBI" id="CHEBI:17319"/>
        <dbReference type="ChEBI" id="CHEBI:57844"/>
        <dbReference type="ChEBI" id="CHEBI:59789"/>
        <dbReference type="ChEBI" id="CHEBI:64315"/>
        <dbReference type="ChEBI" id="CHEBI:73542"/>
        <dbReference type="EC" id="4.1.3.44"/>
    </reaction>
</comment>
<dbReference type="SFLD" id="SFLDF00284">
    <property type="entry name" value="tRNA_wybutosine-synthesizing"/>
    <property type="match status" value="1"/>
</dbReference>
<dbReference type="GeneID" id="22915472"/>
<protein>
    <recommendedName>
        <fullName evidence="4">tRNA 4-demethylwyosine synthase (AdoMet-dependent)</fullName>
        <ecNumber evidence="4">4.1.3.44</ecNumber>
    </recommendedName>
</protein>
<comment type="caution">
    <text evidence="15">The sequence shown here is derived from an EMBL/GenBank/DDBJ whole genome shotgun (WGS) entry which is preliminary data.</text>
</comment>
<evidence type="ECO:0000256" key="1">
    <source>
        <dbReference type="ARBA" id="ARBA00001966"/>
    </source>
</evidence>
<evidence type="ECO:0000313" key="15">
    <source>
        <dbReference type="EMBL" id="EZG43824.1"/>
    </source>
</evidence>
<dbReference type="EC" id="4.1.3.44" evidence="4"/>
<dbReference type="CDD" id="cd01335">
    <property type="entry name" value="Radical_SAM"/>
    <property type="match status" value="1"/>
</dbReference>
<evidence type="ECO:0000256" key="12">
    <source>
        <dbReference type="ARBA" id="ARBA00049466"/>
    </source>
</evidence>
<evidence type="ECO:0000256" key="9">
    <source>
        <dbReference type="ARBA" id="ARBA00023004"/>
    </source>
</evidence>
<dbReference type="SUPFAM" id="SSF102114">
    <property type="entry name" value="Radical SAM enzymes"/>
    <property type="match status" value="1"/>
</dbReference>
<evidence type="ECO:0000256" key="8">
    <source>
        <dbReference type="ARBA" id="ARBA00022723"/>
    </source>
</evidence>
<evidence type="ECO:0000256" key="11">
    <source>
        <dbReference type="ARBA" id="ARBA00023239"/>
    </source>
</evidence>
<dbReference type="GO" id="GO:0051539">
    <property type="term" value="F:4 iron, 4 sulfur cluster binding"/>
    <property type="evidence" value="ECO:0007669"/>
    <property type="project" value="UniProtKB-KW"/>
</dbReference>
<reference evidence="15" key="1">
    <citation type="submission" date="2013-12" db="EMBL/GenBank/DDBJ databases">
        <authorList>
            <person name="Omoto C.K."/>
            <person name="Sibley D."/>
            <person name="Venepally P."/>
            <person name="Hadjithomas M."/>
            <person name="Karamycheva S."/>
            <person name="Brunk B."/>
            <person name="Roos D."/>
            <person name="Caler E."/>
            <person name="Lorenzi H."/>
        </authorList>
    </citation>
    <scope>NUCLEOTIDE SEQUENCE</scope>
</reference>
<dbReference type="InterPro" id="IPR034556">
    <property type="entry name" value="tRNA_wybutosine-synthase"/>
</dbReference>
<keyword evidence="9" id="KW-0408">Iron</keyword>
<dbReference type="InterPro" id="IPR058240">
    <property type="entry name" value="rSAM_sf"/>
</dbReference>
<dbReference type="OMA" id="RNFNMTE"/>
<keyword evidence="8" id="KW-0479">Metal-binding</keyword>
<keyword evidence="11" id="KW-0456">Lyase</keyword>
<evidence type="ECO:0000256" key="4">
    <source>
        <dbReference type="ARBA" id="ARBA00012821"/>
    </source>
</evidence>
<dbReference type="SFLD" id="SFLDG01071">
    <property type="entry name" value="tRNA_wybutosine-synthesizing"/>
    <property type="match status" value="1"/>
</dbReference>
<evidence type="ECO:0000313" key="16">
    <source>
        <dbReference type="Proteomes" id="UP000019763"/>
    </source>
</evidence>
<dbReference type="InterPro" id="IPR013785">
    <property type="entry name" value="Aldolase_TIM"/>
</dbReference>
<dbReference type="Gene3D" id="3.40.50.360">
    <property type="match status" value="1"/>
</dbReference>
<keyword evidence="5" id="KW-0004">4Fe-4S</keyword>
<dbReference type="GO" id="GO:0102521">
    <property type="term" value="F:tRNA-4-demethylwyosine synthase activity"/>
    <property type="evidence" value="ECO:0007669"/>
    <property type="project" value="UniProtKB-EC"/>
</dbReference>
<dbReference type="VEuPathDB" id="CryptoDB:GNI_157490"/>
<dbReference type="EMBL" id="AFNH02001173">
    <property type="protein sequence ID" value="EZG43824.1"/>
    <property type="molecule type" value="Genomic_DNA"/>
</dbReference>
<dbReference type="InterPro" id="IPR008254">
    <property type="entry name" value="Flavodoxin/NO_synth"/>
</dbReference>
<feature type="domain" description="Flavodoxin-like" evidence="14">
    <location>
        <begin position="4"/>
        <end position="179"/>
    </location>
</feature>
<dbReference type="InterPro" id="IPR013917">
    <property type="entry name" value="tRNA_wybutosine-synth"/>
</dbReference>
<dbReference type="SFLD" id="SFLDS00029">
    <property type="entry name" value="Radical_SAM"/>
    <property type="match status" value="1"/>
</dbReference>
<sequence length="615" mass="69877">MPRTILIYSSEWMGVRHKVLELAEATARKFKLDTGVKDENVRAYFNEVLLLETCCFSNINDWLYDSVAEGGANVFLFVATSEGGTIAPKCRAALEELRAFANDHRASPQERKSISFSVLGFGDMAYGGTTFCRPAIEVNKLMKLSGARRVEHLVNVNASDSDATAGDVQKKIQWIDKCLSRGIEDSLAADKSSEEDDDNSSDSDASCNSYDEGEGRDENKEMLGETQRRVLMKQGYRLVGSHSAVKMCRWTKHQLRGQGGCYKHTFYGIQSHRCMEATCCLACANKCVFCWRHQKNPVAREWHWKADDPGHIVEQMLVEQRHMVQVFKGARGVEETGRLTEGLEVAHCALSLVGEPILYPRINELLSRLHRESISTFLVNNGQFPEQLELLGTCTQLYVSVDASDPVTMKELDRPLHRDYWERFLKSLSLLKNRIERTVYRLTIVKDRNEFDVQGYALLIPLGEPDFIELKGVTFTGKGCGIRMTNVPTHQEVVEFGEMLVAELQNMGMDYELAVEHEHSCSVLVAKARYKVNGKWHTWIDYPKFFTWFAALDLLTVGQKPDNLEYAAETPSWALLGAEEKGFDPADKRKYRKNRLLMMEEERKRKMTCDECSCS</sequence>
<accession>A0A023AYW3</accession>
<dbReference type="OrthoDB" id="271553at2759"/>
<dbReference type="Pfam" id="PF00258">
    <property type="entry name" value="Flavodoxin_1"/>
    <property type="match status" value="1"/>
</dbReference>
<evidence type="ECO:0000256" key="2">
    <source>
        <dbReference type="ARBA" id="ARBA00004797"/>
    </source>
</evidence>
<feature type="region of interest" description="Disordered" evidence="13">
    <location>
        <begin position="187"/>
        <end position="222"/>
    </location>
</feature>
<dbReference type="GO" id="GO:0010181">
    <property type="term" value="F:FMN binding"/>
    <property type="evidence" value="ECO:0007669"/>
    <property type="project" value="InterPro"/>
</dbReference>
<dbReference type="AlphaFoldDB" id="A0A023AYW3"/>
<evidence type="ECO:0000256" key="7">
    <source>
        <dbReference type="ARBA" id="ARBA00022694"/>
    </source>
</evidence>
<comment type="cofactor">
    <cofactor evidence="1">
        <name>[4Fe-4S] cluster</name>
        <dbReference type="ChEBI" id="CHEBI:49883"/>
    </cofactor>
</comment>
<evidence type="ECO:0000256" key="13">
    <source>
        <dbReference type="SAM" id="MobiDB-lite"/>
    </source>
</evidence>
<organism evidence="15 16">
    <name type="scientific">Gregarina niphandrodes</name>
    <name type="common">Septate eugregarine</name>
    <dbReference type="NCBI Taxonomy" id="110365"/>
    <lineage>
        <taxon>Eukaryota</taxon>
        <taxon>Sar</taxon>
        <taxon>Alveolata</taxon>
        <taxon>Apicomplexa</taxon>
        <taxon>Conoidasida</taxon>
        <taxon>Gregarinasina</taxon>
        <taxon>Eugregarinorida</taxon>
        <taxon>Gregarinidae</taxon>
        <taxon>Gregarina</taxon>
    </lineage>
</organism>
<dbReference type="Pfam" id="PF04055">
    <property type="entry name" value="Radical_SAM"/>
    <property type="match status" value="1"/>
</dbReference>
<evidence type="ECO:0000256" key="3">
    <source>
        <dbReference type="ARBA" id="ARBA00010115"/>
    </source>
</evidence>
<comment type="pathway">
    <text evidence="2">tRNA modification; wybutosine-tRNA(Phe) biosynthesis.</text>
</comment>
<comment type="similarity">
    <text evidence="3">Belongs to the TYW1 family.</text>
</comment>
<keyword evidence="10" id="KW-0411">Iron-sulfur</keyword>
<dbReference type="UniPathway" id="UPA00375"/>
<dbReference type="eggNOG" id="KOG1160">
    <property type="taxonomic scope" value="Eukaryota"/>
</dbReference>
<dbReference type="GO" id="GO:0046872">
    <property type="term" value="F:metal ion binding"/>
    <property type="evidence" value="ECO:0007669"/>
    <property type="project" value="UniProtKB-KW"/>
</dbReference>
<keyword evidence="6" id="KW-0949">S-adenosyl-L-methionine</keyword>
<dbReference type="PANTHER" id="PTHR13930:SF0">
    <property type="entry name" value="S-ADENOSYL-L-METHIONINE-DEPENDENT TRNA 4-DEMETHYLWYOSINE SYNTHASE TYW1-RELATED"/>
    <property type="match status" value="1"/>
</dbReference>
<dbReference type="Proteomes" id="UP000019763">
    <property type="component" value="Unassembled WGS sequence"/>
</dbReference>
<name>A0A023AYW3_GRENI</name>
<keyword evidence="16" id="KW-1185">Reference proteome</keyword>
<dbReference type="InterPro" id="IPR029039">
    <property type="entry name" value="Flavoprotein-like_sf"/>
</dbReference>
<dbReference type="InterPro" id="IPR007197">
    <property type="entry name" value="rSAM"/>
</dbReference>
<dbReference type="Gene3D" id="3.20.20.70">
    <property type="entry name" value="Aldolase class I"/>
    <property type="match status" value="1"/>
</dbReference>